<dbReference type="SUPFAM" id="SSF54909">
    <property type="entry name" value="Dimeric alpha+beta barrel"/>
    <property type="match status" value="1"/>
</dbReference>
<dbReference type="RefSeq" id="WP_099699042.1">
    <property type="nucleotide sequence ID" value="NZ_NOVD01000080.1"/>
</dbReference>
<dbReference type="Gene3D" id="3.30.70.100">
    <property type="match status" value="2"/>
</dbReference>
<protein>
    <recommendedName>
        <fullName evidence="3">Monooxygenase</fullName>
    </recommendedName>
</protein>
<proteinExistence type="predicted"/>
<dbReference type="InterPro" id="IPR011008">
    <property type="entry name" value="Dimeric_a/b-barrel"/>
</dbReference>
<comment type="caution">
    <text evidence="1">The sequence shown here is derived from an EMBL/GenBank/DDBJ whole genome shotgun (WGS) entry which is preliminary data.</text>
</comment>
<dbReference type="EMBL" id="NOVD01000080">
    <property type="protein sequence ID" value="PCK22206.1"/>
    <property type="molecule type" value="Genomic_DNA"/>
</dbReference>
<accession>A0A2A5IYL0</accession>
<evidence type="ECO:0000313" key="2">
    <source>
        <dbReference type="Proteomes" id="UP000230886"/>
    </source>
</evidence>
<organism evidence="1 2">
    <name type="scientific">Rhodococcus qingshengii</name>
    <dbReference type="NCBI Taxonomy" id="334542"/>
    <lineage>
        <taxon>Bacteria</taxon>
        <taxon>Bacillati</taxon>
        <taxon>Actinomycetota</taxon>
        <taxon>Actinomycetes</taxon>
        <taxon>Mycobacteriales</taxon>
        <taxon>Nocardiaceae</taxon>
        <taxon>Rhodococcus</taxon>
        <taxon>Rhodococcus erythropolis group</taxon>
    </lineage>
</organism>
<name>A0A2A5IYL0_RHOSG</name>
<dbReference type="Proteomes" id="UP000230886">
    <property type="component" value="Unassembled WGS sequence"/>
</dbReference>
<dbReference type="AlphaFoldDB" id="A0A2A5IYL0"/>
<gene>
    <name evidence="1" type="ORF">CHR55_32890</name>
</gene>
<evidence type="ECO:0008006" key="3">
    <source>
        <dbReference type="Google" id="ProtNLM"/>
    </source>
</evidence>
<evidence type="ECO:0000313" key="1">
    <source>
        <dbReference type="EMBL" id="PCK22206.1"/>
    </source>
</evidence>
<reference evidence="1 2" key="1">
    <citation type="submission" date="2017-07" db="EMBL/GenBank/DDBJ databases">
        <title>Draft sequence of Rhodococcus enclensis 23b-28.</title>
        <authorList>
            <person name="Besaury L."/>
            <person name="Sancelme M."/>
            <person name="Amato P."/>
            <person name="Lallement A."/>
            <person name="Delort A.-M."/>
        </authorList>
    </citation>
    <scope>NUCLEOTIDE SEQUENCE [LARGE SCALE GENOMIC DNA]</scope>
    <source>
        <strain evidence="1 2">23b-28</strain>
    </source>
</reference>
<sequence>MYILFMRFTSRLDASERAKLTAEGLPVLRKLSGLIQKYYVADRVGTEVGGIYVWEDLESLKSYLNGPIVASISDRYATEADPEYEILEVRHYKEFPENAAQNSALTKPMVGSVRFRTTLSSAELSGISIASLPNYDHMSDLLAMYRVTDVENGRVGGIYIWQTEAALDENFASPTVAGIEEVYRTSGSIDIRGYGLGLKLRD</sequence>